<dbReference type="HAMAP" id="MF_00198">
    <property type="entry name" value="Spermidine_synth"/>
    <property type="match status" value="1"/>
</dbReference>
<name>A0A813N9J4_9BILA</name>
<comment type="pathway">
    <text evidence="1">Amine and polyamine biosynthesis; spermidine biosynthesis; spermidine from putrescine: step 1/1.</text>
</comment>
<dbReference type="PROSITE" id="PS51006">
    <property type="entry name" value="PABS_2"/>
    <property type="match status" value="1"/>
</dbReference>
<dbReference type="InterPro" id="IPR030373">
    <property type="entry name" value="PABS_CS"/>
</dbReference>
<dbReference type="InterPro" id="IPR029063">
    <property type="entry name" value="SAM-dependent_MTases_sf"/>
</dbReference>
<dbReference type="FunFam" id="2.30.140.10:FF:000001">
    <property type="entry name" value="SPE3p Spermidine synthase"/>
    <property type="match status" value="1"/>
</dbReference>
<dbReference type="CDD" id="cd02440">
    <property type="entry name" value="AdoMet_MTases"/>
    <property type="match status" value="1"/>
</dbReference>
<dbReference type="InterPro" id="IPR001045">
    <property type="entry name" value="Spermi_synthase"/>
</dbReference>
<dbReference type="NCBIfam" id="TIGR00417">
    <property type="entry name" value="speE"/>
    <property type="match status" value="1"/>
</dbReference>
<comment type="similarity">
    <text evidence="2 11">Belongs to the spermidine/spermine synthase family.</text>
</comment>
<dbReference type="PROSITE" id="PS01330">
    <property type="entry name" value="PABS_1"/>
    <property type="match status" value="1"/>
</dbReference>
<feature type="domain" description="PABS" evidence="13">
    <location>
        <begin position="10"/>
        <end position="247"/>
    </location>
</feature>
<dbReference type="Pfam" id="PF17284">
    <property type="entry name" value="Spermine_synt_N"/>
    <property type="match status" value="1"/>
</dbReference>
<organism evidence="14 15">
    <name type="scientific">Adineta steineri</name>
    <dbReference type="NCBI Taxonomy" id="433720"/>
    <lineage>
        <taxon>Eukaryota</taxon>
        <taxon>Metazoa</taxon>
        <taxon>Spiralia</taxon>
        <taxon>Gnathifera</taxon>
        <taxon>Rotifera</taxon>
        <taxon>Eurotatoria</taxon>
        <taxon>Bdelloidea</taxon>
        <taxon>Adinetida</taxon>
        <taxon>Adinetidae</taxon>
        <taxon>Adineta</taxon>
    </lineage>
</organism>
<dbReference type="Proteomes" id="UP000663832">
    <property type="component" value="Unassembled WGS sequence"/>
</dbReference>
<comment type="subunit">
    <text evidence="3">Homodimer or homotetramer.</text>
</comment>
<dbReference type="GO" id="GO:0005829">
    <property type="term" value="C:cytosol"/>
    <property type="evidence" value="ECO:0007669"/>
    <property type="project" value="TreeGrafter"/>
</dbReference>
<keyword evidence="10" id="KW-0620">Polyamine biosynthesis</keyword>
<comment type="caution">
    <text evidence="14">The sequence shown here is derived from an EMBL/GenBank/DDBJ whole genome shotgun (WGS) entry which is preliminary data.</text>
</comment>
<dbReference type="InterPro" id="IPR037163">
    <property type="entry name" value="Spermidine_synt_N_sf"/>
</dbReference>
<evidence type="ECO:0000256" key="12">
    <source>
        <dbReference type="SAM" id="MobiDB-lite"/>
    </source>
</evidence>
<dbReference type="FunFam" id="3.40.50.150:FF:000013">
    <property type="entry name" value="Spermidine synthase"/>
    <property type="match status" value="1"/>
</dbReference>
<evidence type="ECO:0000313" key="14">
    <source>
        <dbReference type="EMBL" id="CAF0736696.1"/>
    </source>
</evidence>
<dbReference type="EMBL" id="CAJNOM010000002">
    <property type="protein sequence ID" value="CAF0736696.1"/>
    <property type="molecule type" value="Genomic_DNA"/>
</dbReference>
<evidence type="ECO:0000256" key="7">
    <source>
        <dbReference type="ARBA" id="ARBA00053963"/>
    </source>
</evidence>
<sequence>MTLYTDDKNKKWFRESNAELWPGQEFSIEIEEILYQQRSKYQDILVFKSKSYGNVLVLDNCIQCTERDEFAYQEMAAFLPLLVHPNPKRVLIIGGGDGGVAREVIKHPQVEEVILCEIDQDVIDVSKKFLPDMAKGFASSKVTVIVNDGFEYLKQHTNEFDVIITDSSDPDGPAEALFEESFYSLMKAALKQPYGVICCQGECIWLDLPLIKKLMTISRHLFPSVGYANVSTPTYPCGALGFIVCSLNENATVTEPIDIKLADELDTKYYTSNIHRASFALPAFVRKTAEIFDVKEHLEAGEPCKFALYTGRPMSSHAADLRVTLKANDLNTKQQWVIRIRELIQENDLYHDLTMHETNTKQPPSSSSAAIQNKISNLSNINPSDRRSQEIADNASDEYEHISRGGSLSSMTTGSFSSTGQHHQIQQVRKKELI</sequence>
<keyword evidence="5 10" id="KW-0808">Transferase</keyword>
<dbReference type="PANTHER" id="PTHR11558:SF11">
    <property type="entry name" value="SPERMIDINE SYNTHASE"/>
    <property type="match status" value="1"/>
</dbReference>
<comment type="function">
    <text evidence="7">Catalyzes the production of spermidine from putrescine and decarboxylated S-adenosylmethionine (dcSAM). Has a strong preference for putrescine as substrate, and has very low activity towards 1,3-diaminopropane. Has extremely low activity towards spermidine.</text>
</comment>
<dbReference type="SUPFAM" id="SSF53335">
    <property type="entry name" value="S-adenosyl-L-methionine-dependent methyltransferases"/>
    <property type="match status" value="1"/>
</dbReference>
<comment type="catalytic activity">
    <reaction evidence="6">
        <text>S-adenosyl 3-(methylsulfanyl)propylamine + putrescine = S-methyl-5'-thioadenosine + spermidine + H(+)</text>
        <dbReference type="Rhea" id="RHEA:12721"/>
        <dbReference type="ChEBI" id="CHEBI:15378"/>
        <dbReference type="ChEBI" id="CHEBI:17509"/>
        <dbReference type="ChEBI" id="CHEBI:57443"/>
        <dbReference type="ChEBI" id="CHEBI:57834"/>
        <dbReference type="ChEBI" id="CHEBI:326268"/>
        <dbReference type="EC" id="2.5.1.16"/>
    </reaction>
</comment>
<accession>A0A813N9J4</accession>
<dbReference type="Gene3D" id="2.30.140.10">
    <property type="entry name" value="Spermidine synthase, tetramerisation domain"/>
    <property type="match status" value="1"/>
</dbReference>
<dbReference type="InterPro" id="IPR035246">
    <property type="entry name" value="Spermidine_synt_N"/>
</dbReference>
<keyword evidence="15" id="KW-1185">Reference proteome</keyword>
<evidence type="ECO:0000259" key="13">
    <source>
        <dbReference type="PROSITE" id="PS51006"/>
    </source>
</evidence>
<evidence type="ECO:0000256" key="5">
    <source>
        <dbReference type="ARBA" id="ARBA00022679"/>
    </source>
</evidence>
<evidence type="ECO:0000256" key="11">
    <source>
        <dbReference type="RuleBase" id="RU003836"/>
    </source>
</evidence>
<evidence type="ECO:0000256" key="9">
    <source>
        <dbReference type="ARBA" id="ARBA00082964"/>
    </source>
</evidence>
<protein>
    <recommendedName>
        <fullName evidence="8">Spermidine synthase</fullName>
        <ecNumber evidence="4">2.5.1.16</ecNumber>
    </recommendedName>
    <alternativeName>
        <fullName evidence="9">Putrescine aminopropyltransferase</fullName>
    </alternativeName>
</protein>
<dbReference type="AlphaFoldDB" id="A0A813N9J4"/>
<dbReference type="Gene3D" id="3.40.50.150">
    <property type="entry name" value="Vaccinia Virus protein VP39"/>
    <property type="match status" value="1"/>
</dbReference>
<dbReference type="GO" id="GO:0008295">
    <property type="term" value="P:spermidine biosynthetic process"/>
    <property type="evidence" value="ECO:0007669"/>
    <property type="project" value="TreeGrafter"/>
</dbReference>
<reference evidence="14" key="1">
    <citation type="submission" date="2021-02" db="EMBL/GenBank/DDBJ databases">
        <authorList>
            <person name="Nowell W R."/>
        </authorList>
    </citation>
    <scope>NUCLEOTIDE SEQUENCE</scope>
</reference>
<dbReference type="InterPro" id="IPR030374">
    <property type="entry name" value="PABS"/>
</dbReference>
<evidence type="ECO:0000256" key="6">
    <source>
        <dbReference type="ARBA" id="ARBA00049307"/>
    </source>
</evidence>
<gene>
    <name evidence="14" type="ORF">QVE165_LOCUS647</name>
</gene>
<dbReference type="Gene3D" id="2.30.29.30">
    <property type="entry name" value="Pleckstrin-homology domain (PH domain)/Phosphotyrosine-binding domain (PTB)"/>
    <property type="match status" value="1"/>
</dbReference>
<proteinExistence type="inferred from homology"/>
<dbReference type="GO" id="GO:0004766">
    <property type="term" value="F:spermidine synthase activity"/>
    <property type="evidence" value="ECO:0007669"/>
    <property type="project" value="UniProtKB-EC"/>
</dbReference>
<dbReference type="InterPro" id="IPR011993">
    <property type="entry name" value="PH-like_dom_sf"/>
</dbReference>
<feature type="compositionally biased region" description="Low complexity" evidence="12">
    <location>
        <begin position="404"/>
        <end position="420"/>
    </location>
</feature>
<dbReference type="OrthoDB" id="38125at2759"/>
<evidence type="ECO:0000256" key="3">
    <source>
        <dbReference type="ARBA" id="ARBA00011774"/>
    </source>
</evidence>
<evidence type="ECO:0000256" key="2">
    <source>
        <dbReference type="ARBA" id="ARBA00007867"/>
    </source>
</evidence>
<dbReference type="Pfam" id="PF01564">
    <property type="entry name" value="Spermine_synth"/>
    <property type="match status" value="1"/>
</dbReference>
<dbReference type="PANTHER" id="PTHR11558">
    <property type="entry name" value="SPERMIDINE/SPERMINE SYNTHASE"/>
    <property type="match status" value="1"/>
</dbReference>
<evidence type="ECO:0000256" key="10">
    <source>
        <dbReference type="PROSITE-ProRule" id="PRU00354"/>
    </source>
</evidence>
<dbReference type="NCBIfam" id="NF002010">
    <property type="entry name" value="PRK00811.1"/>
    <property type="match status" value="1"/>
</dbReference>
<evidence type="ECO:0000256" key="1">
    <source>
        <dbReference type="ARBA" id="ARBA00005123"/>
    </source>
</evidence>
<evidence type="ECO:0000256" key="8">
    <source>
        <dbReference type="ARBA" id="ARBA00072554"/>
    </source>
</evidence>
<evidence type="ECO:0000256" key="4">
    <source>
        <dbReference type="ARBA" id="ARBA00012455"/>
    </source>
</evidence>
<dbReference type="EC" id="2.5.1.16" evidence="4"/>
<evidence type="ECO:0000313" key="15">
    <source>
        <dbReference type="Proteomes" id="UP000663832"/>
    </source>
</evidence>
<feature type="region of interest" description="Disordered" evidence="12">
    <location>
        <begin position="397"/>
        <end position="434"/>
    </location>
</feature>
<feature type="active site" description="Proton acceptor" evidence="10">
    <location>
        <position position="166"/>
    </location>
</feature>